<organism evidence="1 2">
    <name type="scientific">Trametes sanguinea</name>
    <dbReference type="NCBI Taxonomy" id="158606"/>
    <lineage>
        <taxon>Eukaryota</taxon>
        <taxon>Fungi</taxon>
        <taxon>Dikarya</taxon>
        <taxon>Basidiomycota</taxon>
        <taxon>Agaricomycotina</taxon>
        <taxon>Agaricomycetes</taxon>
        <taxon>Polyporales</taxon>
        <taxon>Polyporaceae</taxon>
        <taxon>Trametes</taxon>
    </lineage>
</organism>
<accession>A0ACC1Q7N0</accession>
<evidence type="ECO:0000313" key="1">
    <source>
        <dbReference type="EMBL" id="KAJ3013916.1"/>
    </source>
</evidence>
<dbReference type="EMBL" id="JANSHE010000240">
    <property type="protein sequence ID" value="KAJ3013916.1"/>
    <property type="molecule type" value="Genomic_DNA"/>
</dbReference>
<name>A0ACC1Q7N0_9APHY</name>
<protein>
    <submittedName>
        <fullName evidence="1">Uncharacterized protein</fullName>
    </submittedName>
</protein>
<reference evidence="1" key="1">
    <citation type="submission" date="2022-08" db="EMBL/GenBank/DDBJ databases">
        <title>Genome Sequence of Pycnoporus sanguineus.</title>
        <authorList>
            <person name="Buettner E."/>
        </authorList>
    </citation>
    <scope>NUCLEOTIDE SEQUENCE</scope>
    <source>
        <strain evidence="1">CG-C14</strain>
    </source>
</reference>
<dbReference type="Proteomes" id="UP001144978">
    <property type="component" value="Unassembled WGS sequence"/>
</dbReference>
<proteinExistence type="predicted"/>
<sequence length="174" mass="17464">MRPSPTTTLAELPSPTSAAAAFFGCRPLWRFATDGVADSPSATSAVAAALSVAGASLLFPVRPRFLKQLIEPHITRLAERRARASTAESSASSVYSAGGHTSGADTTSPVTPEASPALFPGQDPAVVAGHFANLYATDLDVSKAAAELAASGALPAGAGAGSAPARSYVQARSL</sequence>
<gene>
    <name evidence="1" type="ORF">NUW54_g1450</name>
</gene>
<keyword evidence="2" id="KW-1185">Reference proteome</keyword>
<comment type="caution">
    <text evidence="1">The sequence shown here is derived from an EMBL/GenBank/DDBJ whole genome shotgun (WGS) entry which is preliminary data.</text>
</comment>
<evidence type="ECO:0000313" key="2">
    <source>
        <dbReference type="Proteomes" id="UP001144978"/>
    </source>
</evidence>